<sequence>MGYRWADGKTSSHVVMEPESSAARNLPVSSPDANAGRAGYHPPVVEYGELSLPNKDTLRLNRLVLIGL</sequence>
<dbReference type="Proteomes" id="UP000033187">
    <property type="component" value="Chromosome 1"/>
</dbReference>
<dbReference type="AlphaFoldDB" id="A0A0D6JH94"/>
<keyword evidence="3" id="KW-1185">Reference proteome</keyword>
<name>A0A0D6JH94_9HYPH</name>
<protein>
    <submittedName>
        <fullName evidence="2">Uncharacterized protein</fullName>
    </submittedName>
</protein>
<evidence type="ECO:0000313" key="2">
    <source>
        <dbReference type="EMBL" id="CPR20893.1"/>
    </source>
</evidence>
<evidence type="ECO:0000313" key="3">
    <source>
        <dbReference type="Proteomes" id="UP000033187"/>
    </source>
</evidence>
<evidence type="ECO:0000256" key="1">
    <source>
        <dbReference type="SAM" id="MobiDB-lite"/>
    </source>
</evidence>
<gene>
    <name evidence="2" type="ORF">YBN1229_v1_2812</name>
</gene>
<proteinExistence type="predicted"/>
<feature type="region of interest" description="Disordered" evidence="1">
    <location>
        <begin position="1"/>
        <end position="40"/>
    </location>
</feature>
<dbReference type="KEGG" id="fil:BN1229_v1_3108"/>
<dbReference type="KEGG" id="fiy:BN1229_v1_2812"/>
<reference evidence="3" key="1">
    <citation type="submission" date="2015-02" db="EMBL/GenBank/DDBJ databases">
        <authorList>
            <person name="Chooi Y.-H."/>
        </authorList>
    </citation>
    <scope>NUCLEOTIDE SEQUENCE [LARGE SCALE GENOMIC DNA]</scope>
    <source>
        <strain evidence="3">strain Y</strain>
    </source>
</reference>
<organism evidence="2 3">
    <name type="scientific">Candidatus Filomicrobium marinum</name>
    <dbReference type="NCBI Taxonomy" id="1608628"/>
    <lineage>
        <taxon>Bacteria</taxon>
        <taxon>Pseudomonadati</taxon>
        <taxon>Pseudomonadota</taxon>
        <taxon>Alphaproteobacteria</taxon>
        <taxon>Hyphomicrobiales</taxon>
        <taxon>Hyphomicrobiaceae</taxon>
        <taxon>Filomicrobium</taxon>
    </lineage>
</organism>
<accession>A0A0D6JH94</accession>
<dbReference type="EMBL" id="LN829119">
    <property type="protein sequence ID" value="CPR20893.1"/>
    <property type="molecule type" value="Genomic_DNA"/>
</dbReference>